<dbReference type="SUPFAM" id="SSF55874">
    <property type="entry name" value="ATPase domain of HSP90 chaperone/DNA topoisomerase II/histidine kinase"/>
    <property type="match status" value="1"/>
</dbReference>
<proteinExistence type="predicted"/>
<evidence type="ECO:0000313" key="2">
    <source>
        <dbReference type="EMBL" id="PZD72004.1"/>
    </source>
</evidence>
<evidence type="ECO:0000313" key="3">
    <source>
        <dbReference type="Proteomes" id="UP000248857"/>
    </source>
</evidence>
<dbReference type="InterPro" id="IPR003018">
    <property type="entry name" value="GAF"/>
</dbReference>
<dbReference type="Pfam" id="PF13185">
    <property type="entry name" value="GAF_2"/>
    <property type="match status" value="1"/>
</dbReference>
<dbReference type="Gene3D" id="3.30.565.10">
    <property type="entry name" value="Histidine kinase-like ATPase, C-terminal domain"/>
    <property type="match status" value="1"/>
</dbReference>
<dbReference type="EMBL" id="PQWO01000012">
    <property type="protein sequence ID" value="PZD72004.1"/>
    <property type="molecule type" value="Genomic_DNA"/>
</dbReference>
<accession>A0A2W1JPB7</accession>
<dbReference type="Pfam" id="PF01590">
    <property type="entry name" value="GAF"/>
    <property type="match status" value="1"/>
</dbReference>
<feature type="domain" description="GAF" evidence="1">
    <location>
        <begin position="377"/>
        <end position="526"/>
    </location>
</feature>
<dbReference type="RefSeq" id="WP_110987348.1">
    <property type="nucleotide sequence ID" value="NZ_CAWNWM010000012.1"/>
</dbReference>
<evidence type="ECO:0000259" key="1">
    <source>
        <dbReference type="SMART" id="SM00065"/>
    </source>
</evidence>
<dbReference type="Gene3D" id="3.30.450.40">
    <property type="match status" value="3"/>
</dbReference>
<dbReference type="InterPro" id="IPR029016">
    <property type="entry name" value="GAF-like_dom_sf"/>
</dbReference>
<dbReference type="OrthoDB" id="567987at2"/>
<protein>
    <recommendedName>
        <fullName evidence="1">GAF domain-containing protein</fullName>
    </recommendedName>
</protein>
<dbReference type="SMART" id="SM00065">
    <property type="entry name" value="GAF"/>
    <property type="match status" value="3"/>
</dbReference>
<dbReference type="Proteomes" id="UP000248857">
    <property type="component" value="Unassembled WGS sequence"/>
</dbReference>
<name>A0A2W1JPB7_9CYAN</name>
<gene>
    <name evidence="2" type="ORF">C1752_03944</name>
</gene>
<dbReference type="SUPFAM" id="SSF55781">
    <property type="entry name" value="GAF domain-like"/>
    <property type="match status" value="3"/>
</dbReference>
<organism evidence="2 3">
    <name type="scientific">Acaryochloris thomasi RCC1774</name>
    <dbReference type="NCBI Taxonomy" id="1764569"/>
    <lineage>
        <taxon>Bacteria</taxon>
        <taxon>Bacillati</taxon>
        <taxon>Cyanobacteriota</taxon>
        <taxon>Cyanophyceae</taxon>
        <taxon>Acaryochloridales</taxon>
        <taxon>Acaryochloridaceae</taxon>
        <taxon>Acaryochloris</taxon>
        <taxon>Acaryochloris thomasi</taxon>
    </lineage>
</organism>
<reference evidence="2 3" key="1">
    <citation type="journal article" date="2018" name="Sci. Rep.">
        <title>A novel species of the marine cyanobacterium Acaryochloris with a unique pigment content and lifestyle.</title>
        <authorList>
            <person name="Partensky F."/>
            <person name="Six C."/>
            <person name="Ratin M."/>
            <person name="Garczarek L."/>
            <person name="Vaulot D."/>
            <person name="Probert I."/>
            <person name="Calteau A."/>
            <person name="Gourvil P."/>
            <person name="Marie D."/>
            <person name="Grebert T."/>
            <person name="Bouchier C."/>
            <person name="Le Panse S."/>
            <person name="Gachenot M."/>
            <person name="Rodriguez F."/>
            <person name="Garrido J.L."/>
        </authorList>
    </citation>
    <scope>NUCLEOTIDE SEQUENCE [LARGE SCALE GENOMIC DNA]</scope>
    <source>
        <strain evidence="2 3">RCC1774</strain>
    </source>
</reference>
<keyword evidence="3" id="KW-1185">Reference proteome</keyword>
<dbReference type="InterPro" id="IPR036890">
    <property type="entry name" value="HATPase_C_sf"/>
</dbReference>
<sequence>MTLSTERLGHAQRLVALQSTLEQIRLQQQIEPLLALALEFIQAVFSYPLVWIATYNPDRRELTGVHGAMPKTEKTAWAQQGLKVLPGDYFDQVLLTGQPAVIADLQQDQRAGQWQTIASRTEIEGALIYPLWHHNQPYGVILMGSHHWGGNPRPEEMTHLSILCGALGAALHDLQPQGQSPGQLHQSLQAAIGQLTLISGFEERLTVVLQFLHQALSPAQTSLYWLDTQQQCFWQRLFYRAEMSKRSRGKRSTPIEVPLSDIQHFHQALRTEPVVAVSEIQGTVSTKAPARLMHQMRRRSLLSAPLMINQQLCGFLAVEGTEPRVWRDQEKQLIQAFAQLANLASPTMMEEGLPSASNNNHNRLIFQTLQSVAQSQDWTQTQQQIMEQVCLHLQSQWMAVLSPDPRTGQFQIVQQIHTPKLKPSTDPFQPLSEVDRNMIRRSEQAIAIDNLTDDLRLLAWKPKIDALGIKALLLSHTTQDQQLDQILLLGGLTPRSWTTADCDLLDRVGQALNAGRQQHRLQVENQQQKRLNTIVPQSLIRQDQAANPKQLVTDALQDMVEMLSVPAAAVVFWEGGQAEIAACVASPPDFDLAQNTPIDMAQDALLQSLLTLGPPQIQEDALQNIVAVPVQDLTPETRLWLNCRALEQVLAIPILESDQHQSLGAVIFGNNFRPGGDSRTWDLQLVGGAAMLVRHLASRYRSMVSLKRNRKQLQSLNCLNWYQYRQIERHCQTALTYQRDPQVQGAASPAAQALLAKSQAAIEKIEQLMQIDSEQFPLEETSLPIASLLRQSLARVSTLANQRQLWTQVHNLTSNSTATGVNPKLEQILYELLLAACYRSQAGQRIDIWCRLADSQWLELSITDQGLINPQMIADLTNRSDVDAPTLKSPPGKHLRACQTLMKRLGGQLEFAQLDDGRVLSRLMLPLKSSLRV</sequence>
<dbReference type="AlphaFoldDB" id="A0A2W1JPB7"/>
<comment type="caution">
    <text evidence="2">The sequence shown here is derived from an EMBL/GenBank/DDBJ whole genome shotgun (WGS) entry which is preliminary data.</text>
</comment>
<feature type="domain" description="GAF" evidence="1">
    <location>
        <begin position="200"/>
        <end position="354"/>
    </location>
</feature>
<feature type="domain" description="GAF" evidence="1">
    <location>
        <begin position="29"/>
        <end position="181"/>
    </location>
</feature>